<sequence>MGEPEEYPGKFPDYGLDEPMYFNLGVFRDCLCFFVHTETFLDIWLMNDYGNKYSWTKLFSVLFAEFIDCENCPPCADRLYIAEEDDRLFLDFDNKIYVYNYKNGTVKISEIQGLPSTSFTSNVYIESLISP</sequence>
<dbReference type="EMBL" id="LXQA010109310">
    <property type="protein sequence ID" value="MCI18258.1"/>
    <property type="molecule type" value="Genomic_DNA"/>
</dbReference>
<dbReference type="AlphaFoldDB" id="A0A392Q2E7"/>
<proteinExistence type="predicted"/>
<accession>A0A392Q2E7</accession>
<evidence type="ECO:0000313" key="1">
    <source>
        <dbReference type="EMBL" id="MCI18258.1"/>
    </source>
</evidence>
<reference evidence="1 2" key="1">
    <citation type="journal article" date="2018" name="Front. Plant Sci.">
        <title>Red Clover (Trifolium pratense) and Zigzag Clover (T. medium) - A Picture of Genomic Similarities and Differences.</title>
        <authorList>
            <person name="Dluhosova J."/>
            <person name="Istvanek J."/>
            <person name="Nedelnik J."/>
            <person name="Repkova J."/>
        </authorList>
    </citation>
    <scope>NUCLEOTIDE SEQUENCE [LARGE SCALE GENOMIC DNA]</scope>
    <source>
        <strain evidence="2">cv. 10/8</strain>
        <tissue evidence="1">Leaf</tissue>
    </source>
</reference>
<organism evidence="1 2">
    <name type="scientific">Trifolium medium</name>
    <dbReference type="NCBI Taxonomy" id="97028"/>
    <lineage>
        <taxon>Eukaryota</taxon>
        <taxon>Viridiplantae</taxon>
        <taxon>Streptophyta</taxon>
        <taxon>Embryophyta</taxon>
        <taxon>Tracheophyta</taxon>
        <taxon>Spermatophyta</taxon>
        <taxon>Magnoliopsida</taxon>
        <taxon>eudicotyledons</taxon>
        <taxon>Gunneridae</taxon>
        <taxon>Pentapetalae</taxon>
        <taxon>rosids</taxon>
        <taxon>fabids</taxon>
        <taxon>Fabales</taxon>
        <taxon>Fabaceae</taxon>
        <taxon>Papilionoideae</taxon>
        <taxon>50 kb inversion clade</taxon>
        <taxon>NPAAA clade</taxon>
        <taxon>Hologalegina</taxon>
        <taxon>IRL clade</taxon>
        <taxon>Trifolieae</taxon>
        <taxon>Trifolium</taxon>
    </lineage>
</organism>
<comment type="caution">
    <text evidence="1">The sequence shown here is derived from an EMBL/GenBank/DDBJ whole genome shotgun (WGS) entry which is preliminary data.</text>
</comment>
<name>A0A392Q2E7_9FABA</name>
<keyword evidence="2" id="KW-1185">Reference proteome</keyword>
<evidence type="ECO:0000313" key="2">
    <source>
        <dbReference type="Proteomes" id="UP000265520"/>
    </source>
</evidence>
<protein>
    <submittedName>
        <fullName evidence="1">F-box protein</fullName>
    </submittedName>
</protein>
<dbReference type="Proteomes" id="UP000265520">
    <property type="component" value="Unassembled WGS sequence"/>
</dbReference>